<keyword evidence="1" id="KW-0812">Transmembrane</keyword>
<name>A0AAP4D3M2_9ENTR</name>
<sequence>MNLNRFCYLLLILSAIGSIFTPHPVATWLLLANLLTLLIYGADKMAARKAWRRVPESTLLVFGVVGGWPGAIVGQQLFRHKTQKQPFKTWFVVSVIVSISAMVAVYRFYPFLPS</sequence>
<gene>
    <name evidence="2" type="ORF">QQF32_14945</name>
</gene>
<dbReference type="Pfam" id="PF06961">
    <property type="entry name" value="DUF1294"/>
    <property type="match status" value="1"/>
</dbReference>
<dbReference type="RefSeq" id="WP_285150277.1">
    <property type="nucleotide sequence ID" value="NZ_JASSOM010000059.1"/>
</dbReference>
<organism evidence="2 3">
    <name type="scientific">Lelliottia wanjuensis</name>
    <dbReference type="NCBI Taxonomy" id="3050585"/>
    <lineage>
        <taxon>Bacteria</taxon>
        <taxon>Pseudomonadati</taxon>
        <taxon>Pseudomonadota</taxon>
        <taxon>Gammaproteobacteria</taxon>
        <taxon>Enterobacterales</taxon>
        <taxon>Enterobacteriaceae</taxon>
        <taxon>Lelliottia</taxon>
    </lineage>
</organism>
<reference evidence="2 3" key="1">
    <citation type="submission" date="2023-06" db="EMBL/GenBank/DDBJ databases">
        <title>Identification and characterization of antibiotic-resistant Gram-negative bacteria.</title>
        <authorList>
            <person name="Cho G.-S."/>
            <person name="Lee J."/>
            <person name="Tai E."/>
            <person name="Jeong S."/>
            <person name="Kim I."/>
            <person name="Kim B.-E."/>
            <person name="Jeong M.-I."/>
            <person name="Oh K.-K."/>
            <person name="Franz C.M.A.P."/>
        </authorList>
    </citation>
    <scope>NUCLEOTIDE SEQUENCE [LARGE SCALE GENOMIC DNA]</scope>
    <source>
        <strain evidence="2 3">V106_12</strain>
    </source>
</reference>
<accession>A0AAP4D3M2</accession>
<dbReference type="Proteomes" id="UP001223214">
    <property type="component" value="Unassembled WGS sequence"/>
</dbReference>
<feature type="transmembrane region" description="Helical" evidence="1">
    <location>
        <begin position="90"/>
        <end position="109"/>
    </location>
</feature>
<protein>
    <submittedName>
        <fullName evidence="2">DUF1294 domain-containing protein</fullName>
    </submittedName>
</protein>
<evidence type="ECO:0000256" key="1">
    <source>
        <dbReference type="SAM" id="Phobius"/>
    </source>
</evidence>
<keyword evidence="1" id="KW-1133">Transmembrane helix</keyword>
<dbReference type="InterPro" id="IPR010718">
    <property type="entry name" value="DUF1294"/>
</dbReference>
<feature type="transmembrane region" description="Helical" evidence="1">
    <location>
        <begin position="27"/>
        <end position="47"/>
    </location>
</feature>
<keyword evidence="1" id="KW-0472">Membrane</keyword>
<proteinExistence type="predicted"/>
<dbReference type="EMBL" id="JASSOM010000059">
    <property type="protein sequence ID" value="MDK9364494.1"/>
    <property type="molecule type" value="Genomic_DNA"/>
</dbReference>
<evidence type="ECO:0000313" key="3">
    <source>
        <dbReference type="Proteomes" id="UP001223214"/>
    </source>
</evidence>
<comment type="caution">
    <text evidence="2">The sequence shown here is derived from an EMBL/GenBank/DDBJ whole genome shotgun (WGS) entry which is preliminary data.</text>
</comment>
<keyword evidence="3" id="KW-1185">Reference proteome</keyword>
<evidence type="ECO:0000313" key="2">
    <source>
        <dbReference type="EMBL" id="MDK9364494.1"/>
    </source>
</evidence>
<dbReference type="AlphaFoldDB" id="A0AAP4D3M2"/>